<comment type="similarity">
    <text evidence="1">Belongs to the VPS36 family.</text>
</comment>
<dbReference type="GO" id="GO:0031902">
    <property type="term" value="C:late endosome membrane"/>
    <property type="evidence" value="ECO:0007669"/>
    <property type="project" value="UniProtKB-UniRule"/>
</dbReference>
<keyword evidence="1" id="KW-0813">Transport</keyword>
<name>A0A0H5R858_9EUKA</name>
<dbReference type="GO" id="GO:0032266">
    <property type="term" value="F:phosphatidylinositol-3-phosphate binding"/>
    <property type="evidence" value="ECO:0007669"/>
    <property type="project" value="UniProtKB-UniRule"/>
</dbReference>
<dbReference type="PANTHER" id="PTHR13128">
    <property type="entry name" value="VACUOLAR PROTEIN-SORTING-ASSOCIATED PROTEIN 36"/>
    <property type="match status" value="1"/>
</dbReference>
<dbReference type="GO" id="GO:0043328">
    <property type="term" value="P:protein transport to vacuole involved in ubiquitin-dependent protein catabolic process via the multivesicular body sorting pathway"/>
    <property type="evidence" value="ECO:0007669"/>
    <property type="project" value="UniProtKB-UniRule"/>
</dbReference>
<accession>A0A0H5R858</accession>
<protein>
    <recommendedName>
        <fullName evidence="1">Vacuolar protein-sorting-associated protein 36</fullName>
    </recommendedName>
    <alternativeName>
        <fullName evidence="1">ESCRT-II complex subunit VPS36</fullName>
    </alternativeName>
</protein>
<organism evidence="2">
    <name type="scientific">Spongospora subterranea</name>
    <dbReference type="NCBI Taxonomy" id="70186"/>
    <lineage>
        <taxon>Eukaryota</taxon>
        <taxon>Sar</taxon>
        <taxon>Rhizaria</taxon>
        <taxon>Endomyxa</taxon>
        <taxon>Phytomyxea</taxon>
        <taxon>Plasmodiophorida</taxon>
        <taxon>Plasmodiophoridae</taxon>
        <taxon>Spongospora</taxon>
    </lineage>
</organism>
<keyword evidence="1" id="KW-0963">Cytoplasm</keyword>
<dbReference type="GO" id="GO:0043130">
    <property type="term" value="F:ubiquitin binding"/>
    <property type="evidence" value="ECO:0007669"/>
    <property type="project" value="UniProtKB-UniRule"/>
</dbReference>
<comment type="function">
    <text evidence="1">Component of the ESCRT-II complex (endosomal sorting complex required for transport II), which is required for multivesicular body (MVB) formation and sorting of endosomal cargo proteins into MVBs.</text>
</comment>
<dbReference type="Pfam" id="PF04157">
    <property type="entry name" value="EAP30"/>
    <property type="match status" value="1"/>
</dbReference>
<dbReference type="InterPro" id="IPR040608">
    <property type="entry name" value="Snf8/Vps36"/>
</dbReference>
<dbReference type="InterPro" id="IPR037855">
    <property type="entry name" value="Vps36"/>
</dbReference>
<dbReference type="InterPro" id="IPR036388">
    <property type="entry name" value="WH-like_DNA-bd_sf"/>
</dbReference>
<comment type="subcellular location">
    <subcellularLocation>
        <location evidence="1">Cytoplasm</location>
    </subcellularLocation>
    <subcellularLocation>
        <location evidence="1">Endosome</location>
    </subcellularLocation>
</comment>
<dbReference type="GO" id="GO:0000814">
    <property type="term" value="C:ESCRT II complex"/>
    <property type="evidence" value="ECO:0007669"/>
    <property type="project" value="UniProtKB-UniRule"/>
</dbReference>
<dbReference type="SUPFAM" id="SSF46785">
    <property type="entry name" value="Winged helix' DNA-binding domain"/>
    <property type="match status" value="1"/>
</dbReference>
<sequence length="123" mass="13754">MLMLIDVYCMFNRARGTELISPDDLLHACRLFTELNFALKVREFSSGVLAIQGPTHDDKRMTQTILQIIDSRGPITDIQLSGLLSISIIVAAEHLHSAENAGALCRDTTPEATRFYKNLFVFV</sequence>
<dbReference type="InterPro" id="IPR036390">
    <property type="entry name" value="WH_DNA-bd_sf"/>
</dbReference>
<comment type="subunit">
    <text evidence="1">Component of the endosomal sorting complex required for transport II (ESCRT-II).</text>
</comment>
<dbReference type="Gene3D" id="1.10.10.10">
    <property type="entry name" value="Winged helix-like DNA-binding domain superfamily/Winged helix DNA-binding domain"/>
    <property type="match status" value="2"/>
</dbReference>
<dbReference type="AlphaFoldDB" id="A0A0H5R858"/>
<evidence type="ECO:0000256" key="1">
    <source>
        <dbReference type="RuleBase" id="RU367095"/>
    </source>
</evidence>
<dbReference type="EMBL" id="HACM01004052">
    <property type="protein sequence ID" value="CRZ04494.1"/>
    <property type="molecule type" value="Transcribed_RNA"/>
</dbReference>
<proteinExistence type="inferred from homology"/>
<dbReference type="EMBL" id="HACM01004054">
    <property type="protein sequence ID" value="CRZ04496.1"/>
    <property type="molecule type" value="Transcribed_RNA"/>
</dbReference>
<keyword evidence="1" id="KW-0967">Endosome</keyword>
<dbReference type="EMBL" id="HACM01004055">
    <property type="protein sequence ID" value="CRZ04497.1"/>
    <property type="molecule type" value="Transcribed_RNA"/>
</dbReference>
<evidence type="ECO:0000313" key="2">
    <source>
        <dbReference type="EMBL" id="CRZ04499.1"/>
    </source>
</evidence>
<dbReference type="PANTHER" id="PTHR13128:SF12">
    <property type="entry name" value="VACUOLAR PROTEIN-SORTING-ASSOCIATED PROTEIN 36"/>
    <property type="match status" value="1"/>
</dbReference>
<keyword evidence="1" id="KW-0653">Protein transport</keyword>
<reference evidence="2" key="1">
    <citation type="submission" date="2015-04" db="EMBL/GenBank/DDBJ databases">
        <title>The genome sequence of the plant pathogenic Rhizarian Plasmodiophora brassicae reveals insights in its biotrophic life cycle and the origin of chitin synthesis.</title>
        <authorList>
            <person name="Schwelm A."/>
            <person name="Fogelqvist J."/>
            <person name="Knaust A."/>
            <person name="Julke S."/>
            <person name="Lilja T."/>
            <person name="Dhandapani V."/>
            <person name="Bonilla-Rosso G."/>
            <person name="Karlsson M."/>
            <person name="Shevchenko A."/>
            <person name="Choi S.R."/>
            <person name="Kim H.G."/>
            <person name="Park J.Y."/>
            <person name="Lim Y.P."/>
            <person name="Ludwig-Muller J."/>
            <person name="Dixelius C."/>
        </authorList>
    </citation>
    <scope>NUCLEOTIDE SEQUENCE</scope>
    <source>
        <tissue evidence="2">Potato root galls</tissue>
    </source>
</reference>
<dbReference type="EMBL" id="HACM01004057">
    <property type="protein sequence ID" value="CRZ04499.1"/>
    <property type="molecule type" value="Transcribed_RNA"/>
</dbReference>